<accession>A0ABV0MLD2</accession>
<protein>
    <submittedName>
        <fullName evidence="1">Uncharacterized protein</fullName>
    </submittedName>
</protein>
<evidence type="ECO:0000313" key="1">
    <source>
        <dbReference type="EMBL" id="MEQ2159893.1"/>
    </source>
</evidence>
<keyword evidence="2" id="KW-1185">Reference proteome</keyword>
<comment type="caution">
    <text evidence="1">The sequence shown here is derived from an EMBL/GenBank/DDBJ whole genome shotgun (WGS) entry which is preliminary data.</text>
</comment>
<reference evidence="1 2" key="1">
    <citation type="submission" date="2021-06" db="EMBL/GenBank/DDBJ databases">
        <authorList>
            <person name="Palmer J.M."/>
        </authorList>
    </citation>
    <scope>NUCLEOTIDE SEQUENCE [LARGE SCALE GENOMIC DNA]</scope>
    <source>
        <strain evidence="1 2">GA_2019</strain>
        <tissue evidence="1">Muscle</tissue>
    </source>
</reference>
<gene>
    <name evidence="1" type="ORF">GOODEAATRI_027916</name>
</gene>
<sequence length="102" mass="11790">MCANVSLALFQKNLLCTVGRKVYQYKNDEKTTGFLSKQTRGTFYSEHISEYIFVIQNPKESQIPDTSQGINIQKSHHCCVCETLDKSDVPFSFTDMFWHTEL</sequence>
<dbReference type="Proteomes" id="UP001476798">
    <property type="component" value="Unassembled WGS sequence"/>
</dbReference>
<organism evidence="1 2">
    <name type="scientific">Goodea atripinnis</name>
    <dbReference type="NCBI Taxonomy" id="208336"/>
    <lineage>
        <taxon>Eukaryota</taxon>
        <taxon>Metazoa</taxon>
        <taxon>Chordata</taxon>
        <taxon>Craniata</taxon>
        <taxon>Vertebrata</taxon>
        <taxon>Euteleostomi</taxon>
        <taxon>Actinopterygii</taxon>
        <taxon>Neopterygii</taxon>
        <taxon>Teleostei</taxon>
        <taxon>Neoteleostei</taxon>
        <taxon>Acanthomorphata</taxon>
        <taxon>Ovalentaria</taxon>
        <taxon>Atherinomorphae</taxon>
        <taxon>Cyprinodontiformes</taxon>
        <taxon>Goodeidae</taxon>
        <taxon>Goodea</taxon>
    </lineage>
</organism>
<proteinExistence type="predicted"/>
<evidence type="ECO:0000313" key="2">
    <source>
        <dbReference type="Proteomes" id="UP001476798"/>
    </source>
</evidence>
<dbReference type="EMBL" id="JAHRIO010003746">
    <property type="protein sequence ID" value="MEQ2159893.1"/>
    <property type="molecule type" value="Genomic_DNA"/>
</dbReference>
<name>A0ABV0MLD2_9TELE</name>